<feature type="signal peptide" evidence="2">
    <location>
        <begin position="1"/>
        <end position="19"/>
    </location>
</feature>
<dbReference type="Pfam" id="PF00094">
    <property type="entry name" value="VWD"/>
    <property type="match status" value="1"/>
</dbReference>
<organism evidence="4">
    <name type="scientific">Elphidium margaritaceum</name>
    <dbReference type="NCBI Taxonomy" id="933848"/>
    <lineage>
        <taxon>Eukaryota</taxon>
        <taxon>Sar</taxon>
        <taxon>Rhizaria</taxon>
        <taxon>Retaria</taxon>
        <taxon>Foraminifera</taxon>
        <taxon>Rotaliida</taxon>
        <taxon>Elphidiidae</taxon>
        <taxon>Elphidium</taxon>
    </lineage>
</organism>
<evidence type="ECO:0000256" key="1">
    <source>
        <dbReference type="SAM" id="Phobius"/>
    </source>
</evidence>
<keyword evidence="1" id="KW-1133">Transmembrane helix</keyword>
<reference evidence="4" key="1">
    <citation type="submission" date="2021-01" db="EMBL/GenBank/DDBJ databases">
        <authorList>
            <person name="Corre E."/>
            <person name="Pelletier E."/>
            <person name="Niang G."/>
            <person name="Scheremetjew M."/>
            <person name="Finn R."/>
            <person name="Kale V."/>
            <person name="Holt S."/>
            <person name="Cochrane G."/>
            <person name="Meng A."/>
            <person name="Brown T."/>
            <person name="Cohen L."/>
        </authorList>
    </citation>
    <scope>NUCLEOTIDE SEQUENCE</scope>
</reference>
<dbReference type="EMBL" id="HBFI01002262">
    <property type="protein sequence ID" value="CAD8732718.1"/>
    <property type="molecule type" value="Transcribed_RNA"/>
</dbReference>
<feature type="transmembrane region" description="Helical" evidence="1">
    <location>
        <begin position="633"/>
        <end position="652"/>
    </location>
</feature>
<dbReference type="AlphaFoldDB" id="A0A7S0XNB3"/>
<keyword evidence="1" id="KW-0812">Transmembrane</keyword>
<accession>A0A7S0XNB3</accession>
<dbReference type="PROSITE" id="PS51233">
    <property type="entry name" value="VWFD"/>
    <property type="match status" value="1"/>
</dbReference>
<gene>
    <name evidence="4" type="ORF">EMAR1385_LOCUS1599</name>
</gene>
<evidence type="ECO:0000259" key="3">
    <source>
        <dbReference type="PROSITE" id="PS51233"/>
    </source>
</evidence>
<name>A0A7S0XNB3_9EUKA</name>
<keyword evidence="1" id="KW-0472">Membrane</keyword>
<evidence type="ECO:0000313" key="4">
    <source>
        <dbReference type="EMBL" id="CAD8732718.1"/>
    </source>
</evidence>
<dbReference type="InterPro" id="IPR001846">
    <property type="entry name" value="VWF_type-D"/>
</dbReference>
<protein>
    <recommendedName>
        <fullName evidence="3">VWFD domain-containing protein</fullName>
    </recommendedName>
</protein>
<sequence length="676" mass="72980">MKAIQFAATLSSLVLVNHAQLFPCPDPTIGDCGRCDSQNDPHITTFDRVYYDQHTDRCFEYVTACPSYSGYLPFSIVACHYDCGQFGQGEQQCPASIRCIGDVSITFYDTSGAATYNISIDHLSSAAAEDDSIGALTVGGSFAFDTAASHSFAYTMSTSGSGPALHTFDVYAGDNSFYGYITYSSGSLTVYLDHAFFAGKVCGLCGQFDADDSNDFLGADAQQYLTASDLAGMGVITQALNTAINNFADTYAVDEVGVTPAPDPNCTVTSADTDCYQDALECCRALWDQQLMTADTTWTNPAMTAAEFFDNWLIGCARDACALTMNNLDCSDFDAFQWQFAIDVFQDTATATYPVTLPDIDDDDDDDAKNCTAKICAHADNYMTLEASFDGGATYAVVDTVSSWMTTLGGGWVSVSPIDALTILRFTVEDVGVVGGLLATVKVCGNNGYELELFTTDTGTMYFDVVSSSDGNTVLSEFTPFGGEPWAYYVNKEKVTCMNPEADWVWNGNTGNTMVFDVDFGRHPNILEKLDCLPDATPAPTQTDCCDLSIEEYLDQCYCSATPTPSPLTKVTPTPLHIAVEDQIAVASNLKSASAHTVGGINSIPHAPHSVIYTDPMVAKLAAEVRELKLVCYALLASILTCLLAVAFIKVCQTMQNNNNKMRRVKVLDDESDQEF</sequence>
<proteinExistence type="predicted"/>
<evidence type="ECO:0000256" key="2">
    <source>
        <dbReference type="SAM" id="SignalP"/>
    </source>
</evidence>
<feature type="chain" id="PRO_5030840899" description="VWFD domain-containing protein" evidence="2">
    <location>
        <begin position="20"/>
        <end position="676"/>
    </location>
</feature>
<keyword evidence="2" id="KW-0732">Signal</keyword>
<feature type="domain" description="VWFD" evidence="3">
    <location>
        <begin position="33"/>
        <end position="260"/>
    </location>
</feature>